<dbReference type="Proteomes" id="UP001168528">
    <property type="component" value="Unassembled WGS sequence"/>
</dbReference>
<gene>
    <name evidence="1" type="ORF">Q0590_25510</name>
</gene>
<evidence type="ECO:0000313" key="2">
    <source>
        <dbReference type="Proteomes" id="UP001168528"/>
    </source>
</evidence>
<proteinExistence type="predicted"/>
<accession>A0ABT8RC33</accession>
<dbReference type="EMBL" id="JAUKPO010000021">
    <property type="protein sequence ID" value="MDO1449660.1"/>
    <property type="molecule type" value="Genomic_DNA"/>
</dbReference>
<keyword evidence="2" id="KW-1185">Reference proteome</keyword>
<reference evidence="1" key="1">
    <citation type="submission" date="2023-07" db="EMBL/GenBank/DDBJ databases">
        <title>The genome sequence of Rhodocytophaga aerolata KACC 12507.</title>
        <authorList>
            <person name="Zhang X."/>
        </authorList>
    </citation>
    <scope>NUCLEOTIDE SEQUENCE</scope>
    <source>
        <strain evidence="1">KACC 12507</strain>
    </source>
</reference>
<dbReference type="NCBIfam" id="NF047593">
    <property type="entry name" value="IS66_ISAeme5_TnpA"/>
    <property type="match status" value="1"/>
</dbReference>
<evidence type="ECO:0000313" key="1">
    <source>
        <dbReference type="EMBL" id="MDO1449660.1"/>
    </source>
</evidence>
<comment type="caution">
    <text evidence="1">The sequence shown here is derived from an EMBL/GenBank/DDBJ whole genome shotgun (WGS) entry which is preliminary data.</text>
</comment>
<sequence>MASGFKTEQEMFPLVEGWLKSGLTQKLFCSNHRLPVHILAYCVGRYRKSQPNNATTVKSEVITSKATKELVATEASSGFICLSPLPSPTPALTPLGSMEVVLPTGAVIHFLP</sequence>
<name>A0ABT8RC33_9BACT</name>
<organism evidence="1 2">
    <name type="scientific">Rhodocytophaga aerolata</name>
    <dbReference type="NCBI Taxonomy" id="455078"/>
    <lineage>
        <taxon>Bacteria</taxon>
        <taxon>Pseudomonadati</taxon>
        <taxon>Bacteroidota</taxon>
        <taxon>Cytophagia</taxon>
        <taxon>Cytophagales</taxon>
        <taxon>Rhodocytophagaceae</taxon>
        <taxon>Rhodocytophaga</taxon>
    </lineage>
</organism>
<protein>
    <submittedName>
        <fullName evidence="1">Uncharacterized protein</fullName>
    </submittedName>
</protein>
<dbReference type="RefSeq" id="WP_302040464.1">
    <property type="nucleotide sequence ID" value="NZ_JAUKPO010000021.1"/>
</dbReference>